<sequence>MHVLNQLRHSGSVARTRDLIGWGITPSQLRTAVDSGGLLRIRKGLYALPDAPSEFIAALKMNALLTCASAAKHHGLWLLTPPPKLHISGIGRNSGGNVNHQFRTVKTHPSLPLLGVVDTLVHALQCLPPIDAAVVVESSLRRGDTVKSFIEQRLQGNRNGKARASLSLVTGCAESAIEVVARILFRQAGFHVETQVRIDGVGRVDFLLEGFLVVEVDGDEFHSDRKARNRDRRRNNELTARGYSYLRFSYEDIMFNRDYVVSRVGTVLSGRVIR</sequence>
<comment type="caution">
    <text evidence="3">The sequence shown here is derived from an EMBL/GenBank/DDBJ whole genome shotgun (WGS) entry which is preliminary data.</text>
</comment>
<dbReference type="SUPFAM" id="SSF52980">
    <property type="entry name" value="Restriction endonuclease-like"/>
    <property type="match status" value="1"/>
</dbReference>
<dbReference type="RefSeq" id="WP_167990232.1">
    <property type="nucleotide sequence ID" value="NZ_JAATJL010000001.1"/>
</dbReference>
<feature type="domain" description="Restriction endonuclease type II-like" evidence="2">
    <location>
        <begin position="185"/>
        <end position="264"/>
    </location>
</feature>
<dbReference type="InterPro" id="IPR011335">
    <property type="entry name" value="Restrct_endonuc-II-like"/>
</dbReference>
<keyword evidence="3" id="KW-0255">Endonuclease</keyword>
<proteinExistence type="predicted"/>
<evidence type="ECO:0000313" key="4">
    <source>
        <dbReference type="Proteomes" id="UP000547458"/>
    </source>
</evidence>
<name>A0A846RIH6_9MICC</name>
<dbReference type="Pfam" id="PF13338">
    <property type="entry name" value="AbiEi_4"/>
    <property type="match status" value="1"/>
</dbReference>
<keyword evidence="4" id="KW-1185">Reference proteome</keyword>
<dbReference type="EMBL" id="JAATJL010000001">
    <property type="protein sequence ID" value="NJC20989.1"/>
    <property type="molecule type" value="Genomic_DNA"/>
</dbReference>
<evidence type="ECO:0000259" key="2">
    <source>
        <dbReference type="Pfam" id="PF18741"/>
    </source>
</evidence>
<dbReference type="InterPro" id="IPR049468">
    <property type="entry name" value="Restrct_endonuc-II-like_dom"/>
</dbReference>
<feature type="domain" description="AbiEi antitoxin N-terminal" evidence="1">
    <location>
        <begin position="7"/>
        <end position="49"/>
    </location>
</feature>
<dbReference type="Pfam" id="PF18741">
    <property type="entry name" value="MTES_1575"/>
    <property type="match status" value="1"/>
</dbReference>
<gene>
    <name evidence="3" type="ORF">BJ994_000065</name>
</gene>
<organism evidence="3 4">
    <name type="scientific">Arthrobacter pigmenti</name>
    <dbReference type="NCBI Taxonomy" id="271432"/>
    <lineage>
        <taxon>Bacteria</taxon>
        <taxon>Bacillati</taxon>
        <taxon>Actinomycetota</taxon>
        <taxon>Actinomycetes</taxon>
        <taxon>Micrococcales</taxon>
        <taxon>Micrococcaceae</taxon>
        <taxon>Arthrobacter</taxon>
    </lineage>
</organism>
<protein>
    <submittedName>
        <fullName evidence="3">Very-short-patch-repair endonuclease</fullName>
    </submittedName>
</protein>
<evidence type="ECO:0000259" key="1">
    <source>
        <dbReference type="Pfam" id="PF13338"/>
    </source>
</evidence>
<dbReference type="AlphaFoldDB" id="A0A846RIH6"/>
<evidence type="ECO:0000313" key="3">
    <source>
        <dbReference type="EMBL" id="NJC20989.1"/>
    </source>
</evidence>
<dbReference type="GO" id="GO:0004519">
    <property type="term" value="F:endonuclease activity"/>
    <property type="evidence" value="ECO:0007669"/>
    <property type="project" value="UniProtKB-KW"/>
</dbReference>
<dbReference type="InterPro" id="IPR025159">
    <property type="entry name" value="AbiEi_N"/>
</dbReference>
<reference evidence="3 4" key="1">
    <citation type="submission" date="2020-03" db="EMBL/GenBank/DDBJ databases">
        <title>Sequencing the genomes of 1000 actinobacteria strains.</title>
        <authorList>
            <person name="Klenk H.-P."/>
        </authorList>
    </citation>
    <scope>NUCLEOTIDE SEQUENCE [LARGE SCALE GENOMIC DNA]</scope>
    <source>
        <strain evidence="3 4">DSM 16403</strain>
    </source>
</reference>
<keyword evidence="3" id="KW-0540">Nuclease</keyword>
<dbReference type="Proteomes" id="UP000547458">
    <property type="component" value="Unassembled WGS sequence"/>
</dbReference>
<dbReference type="Gene3D" id="3.40.960.10">
    <property type="entry name" value="VSR Endonuclease"/>
    <property type="match status" value="1"/>
</dbReference>
<accession>A0A846RIH6</accession>
<keyword evidence="3" id="KW-0378">Hydrolase</keyword>